<evidence type="ECO:0000313" key="3">
    <source>
        <dbReference type="EMBL" id="MBC9978958.1"/>
    </source>
</evidence>
<feature type="domain" description="Resolvase/invertase-type recombinase catalytic" evidence="1">
    <location>
        <begin position="19"/>
        <end position="166"/>
    </location>
</feature>
<proteinExistence type="predicted"/>
<dbReference type="PANTHER" id="PTHR30461">
    <property type="entry name" value="DNA-INVERTASE FROM LAMBDOID PROPHAGE"/>
    <property type="match status" value="1"/>
</dbReference>
<dbReference type="InterPro" id="IPR025827">
    <property type="entry name" value="Zn_ribbon_recom_dom"/>
</dbReference>
<dbReference type="PROSITE" id="PS51737">
    <property type="entry name" value="RECOMBINASE_DNA_BIND"/>
    <property type="match status" value="1"/>
</dbReference>
<dbReference type="Pfam" id="PF00239">
    <property type="entry name" value="Resolvase"/>
    <property type="match status" value="1"/>
</dbReference>
<sequence length="559" mass="62033">MNKHVFHNSIAKQPDATKRVATYYRVSTGRQYANEASIPSQRKITASFCDQNGYVVVEEFVEAKTATDDRRPVLQDMIERACAPDHPYDAIVFYAFNRFFRNVAEMELTIRKLRKHGVEVVSVTQPTGDDPSQILVRQIIGAFDEHTSREISKNTTRAMRESAKQGFWNGATPPLGYKIVEAERRGQKIKKKLDIDAVEAETVRLIFKLYLGGDGKSGPLGVKETTKWLNSHGYRTRRGATFGVGPVHKILTNACYATGQWPYGVRSSRDGRKHDPSTVIRIPVPVLVEQSDFDRTQAKLARSNPKSTPPRVVNGPSLLTGIAVCASCGSGMTRTGTTNRQGRSYSYYSCAGCQQKGNTVCKGRHIPSATLDEIVLTNLKQRVLAPDRIAELLKSLIERQAAKSEAADDRLLALQKELTDCDDRLKRLYRSIEDGIVELDDILRERTAALKAQRERAKAALDHARAQCGMAAAINAEKIDAFARLMNAKLDAGDTNARKGYINSIIDAVEVDDQAIRIIGSKDILQAAIAGKQTENGNVRGFVRKWRARNDSNVRPSDS</sequence>
<dbReference type="Pfam" id="PF07508">
    <property type="entry name" value="Recombinase"/>
    <property type="match status" value="1"/>
</dbReference>
<dbReference type="InterPro" id="IPR050639">
    <property type="entry name" value="SSR_resolvase"/>
</dbReference>
<dbReference type="InterPro" id="IPR036162">
    <property type="entry name" value="Resolvase-like_N_sf"/>
</dbReference>
<dbReference type="Proteomes" id="UP000639516">
    <property type="component" value="Unassembled WGS sequence"/>
</dbReference>
<dbReference type="CDD" id="cd00338">
    <property type="entry name" value="Ser_Recombinase"/>
    <property type="match status" value="1"/>
</dbReference>
<dbReference type="InterPro" id="IPR038109">
    <property type="entry name" value="DNA_bind_recomb_sf"/>
</dbReference>
<feature type="domain" description="Recombinase" evidence="2">
    <location>
        <begin position="174"/>
        <end position="306"/>
    </location>
</feature>
<evidence type="ECO:0000259" key="2">
    <source>
        <dbReference type="PROSITE" id="PS51737"/>
    </source>
</evidence>
<dbReference type="EMBL" id="JAATTO010000015">
    <property type="protein sequence ID" value="MBC9978958.1"/>
    <property type="molecule type" value="Genomic_DNA"/>
</dbReference>
<dbReference type="Gene3D" id="3.90.1750.20">
    <property type="entry name" value="Putative Large Serine Recombinase, Chain B, Domain 2"/>
    <property type="match status" value="1"/>
</dbReference>
<dbReference type="Gene3D" id="3.40.50.1390">
    <property type="entry name" value="Resolvase, N-terminal catalytic domain"/>
    <property type="match status" value="1"/>
</dbReference>
<organism evidence="3 4">
    <name type="scientific">Bradyrhizobium campsiandrae</name>
    <dbReference type="NCBI Taxonomy" id="1729892"/>
    <lineage>
        <taxon>Bacteria</taxon>
        <taxon>Pseudomonadati</taxon>
        <taxon>Pseudomonadota</taxon>
        <taxon>Alphaproteobacteria</taxon>
        <taxon>Hyphomicrobiales</taxon>
        <taxon>Nitrobacteraceae</taxon>
        <taxon>Bradyrhizobium</taxon>
    </lineage>
</organism>
<dbReference type="InterPro" id="IPR006119">
    <property type="entry name" value="Resolv_N"/>
</dbReference>
<comment type="caution">
    <text evidence="3">The sequence shown here is derived from an EMBL/GenBank/DDBJ whole genome shotgun (WGS) entry which is preliminary data.</text>
</comment>
<gene>
    <name evidence="3" type="ORF">HA482_12140</name>
</gene>
<dbReference type="SMART" id="SM00857">
    <property type="entry name" value="Resolvase"/>
    <property type="match status" value="1"/>
</dbReference>
<keyword evidence="4" id="KW-1185">Reference proteome</keyword>
<name>A0ABR7U5T4_9BRAD</name>
<dbReference type="InterPro" id="IPR011109">
    <property type="entry name" value="DNA_bind_recombinase_dom"/>
</dbReference>
<accession>A0ABR7U5T4</accession>
<protein>
    <submittedName>
        <fullName evidence="3">Recombinase family protein</fullName>
    </submittedName>
</protein>
<evidence type="ECO:0000259" key="1">
    <source>
        <dbReference type="PROSITE" id="PS51736"/>
    </source>
</evidence>
<dbReference type="PANTHER" id="PTHR30461:SF23">
    <property type="entry name" value="DNA RECOMBINASE-RELATED"/>
    <property type="match status" value="1"/>
</dbReference>
<dbReference type="Pfam" id="PF13408">
    <property type="entry name" value="Zn_ribbon_recom"/>
    <property type="match status" value="1"/>
</dbReference>
<evidence type="ECO:0000313" key="4">
    <source>
        <dbReference type="Proteomes" id="UP000639516"/>
    </source>
</evidence>
<dbReference type="PROSITE" id="PS51736">
    <property type="entry name" value="RECOMBINASES_3"/>
    <property type="match status" value="1"/>
</dbReference>
<dbReference type="SUPFAM" id="SSF53041">
    <property type="entry name" value="Resolvase-like"/>
    <property type="match status" value="1"/>
</dbReference>
<reference evidence="3 4" key="1">
    <citation type="journal article" date="2020" name="Arch. Microbiol.">
        <title>Bradyrhizobium campsiandrae sp. nov., a nitrogen-fixing bacterial strain isolated from a native leguminous tree from the Amazon adapted to flooded conditions.</title>
        <authorList>
            <person name="Cabral Michel D."/>
            <person name="Martins da Costa E."/>
            <person name="Azarias Guimaraes A."/>
            <person name="Soares de Carvalho T."/>
            <person name="Santos de Castro Caputo P."/>
            <person name="Willems A."/>
            <person name="de Souza Moreira F.M."/>
        </authorList>
    </citation>
    <scope>NUCLEOTIDE SEQUENCE [LARGE SCALE GENOMIC DNA]</scope>
    <source>
        <strain evidence="4">INPA 384B</strain>
    </source>
</reference>